<evidence type="ECO:0000313" key="2">
    <source>
        <dbReference type="EMBL" id="RZT77064.1"/>
    </source>
</evidence>
<proteinExistence type="predicted"/>
<comment type="caution">
    <text evidence="2">The sequence shown here is derived from an EMBL/GenBank/DDBJ whole genome shotgun (WGS) entry which is preliminary data.</text>
</comment>
<feature type="region of interest" description="Disordered" evidence="1">
    <location>
        <begin position="1"/>
        <end position="21"/>
    </location>
</feature>
<reference evidence="2 3" key="1">
    <citation type="submission" date="2019-02" db="EMBL/GenBank/DDBJ databases">
        <title>Sequencing the genomes of 1000 actinobacteria strains.</title>
        <authorList>
            <person name="Klenk H.-P."/>
        </authorList>
    </citation>
    <scope>NUCLEOTIDE SEQUENCE [LARGE SCALE GENOMIC DNA]</scope>
    <source>
        <strain evidence="2 3">DSM 45888</strain>
    </source>
</reference>
<keyword evidence="3" id="KW-1185">Reference proteome</keyword>
<evidence type="ECO:0008006" key="4">
    <source>
        <dbReference type="Google" id="ProtNLM"/>
    </source>
</evidence>
<dbReference type="EMBL" id="SHKK01000001">
    <property type="protein sequence ID" value="RZT77064.1"/>
    <property type="molecule type" value="Genomic_DNA"/>
</dbReference>
<dbReference type="RefSeq" id="WP_244236489.1">
    <property type="nucleotide sequence ID" value="NZ_SHKK01000001.1"/>
</dbReference>
<gene>
    <name evidence="2" type="ORF">EV382_0197</name>
</gene>
<sequence length="102" mass="11669">MTTPEASPSRDHQPLSDLHPVHQHLPRRPSWLCRVCAATWPCAFARMLLRVEYEGDRVALSIYMASQLYDATADLLTLNPDPGPDPRELFDRFLAWTAQPRL</sequence>
<organism evidence="2 3">
    <name type="scientific">Micromonospora violae</name>
    <dbReference type="NCBI Taxonomy" id="1278207"/>
    <lineage>
        <taxon>Bacteria</taxon>
        <taxon>Bacillati</taxon>
        <taxon>Actinomycetota</taxon>
        <taxon>Actinomycetes</taxon>
        <taxon>Micromonosporales</taxon>
        <taxon>Micromonosporaceae</taxon>
        <taxon>Micromonospora</taxon>
    </lineage>
</organism>
<evidence type="ECO:0000313" key="3">
    <source>
        <dbReference type="Proteomes" id="UP000293781"/>
    </source>
</evidence>
<protein>
    <recommendedName>
        <fullName evidence="4">Flavin reductase</fullName>
    </recommendedName>
</protein>
<dbReference type="AlphaFoldDB" id="A0A4Q7U948"/>
<name>A0A4Q7U948_9ACTN</name>
<dbReference type="Proteomes" id="UP000293781">
    <property type="component" value="Unassembled WGS sequence"/>
</dbReference>
<evidence type="ECO:0000256" key="1">
    <source>
        <dbReference type="SAM" id="MobiDB-lite"/>
    </source>
</evidence>
<accession>A0A4Q7U948</accession>